<dbReference type="Pfam" id="PF01344">
    <property type="entry name" value="Kelch_1"/>
    <property type="match status" value="2"/>
</dbReference>
<keyword evidence="2" id="KW-0677">Repeat</keyword>
<dbReference type="GO" id="GO:0005634">
    <property type="term" value="C:nucleus"/>
    <property type="evidence" value="ECO:0007669"/>
    <property type="project" value="UniProtKB-ARBA"/>
</dbReference>
<dbReference type="SUPFAM" id="SSF117281">
    <property type="entry name" value="Kelch motif"/>
    <property type="match status" value="1"/>
</dbReference>
<dbReference type="InterPro" id="IPR015915">
    <property type="entry name" value="Kelch-typ_b-propeller"/>
</dbReference>
<gene>
    <name evidence="3" type="ORF">AMTR_s00013p00225330</name>
</gene>
<dbReference type="InterPro" id="IPR052439">
    <property type="entry name" value="F-box/Kelch-repeat"/>
</dbReference>
<dbReference type="HOGENOM" id="CLU_910123_0_0_1"/>
<proteinExistence type="predicted"/>
<dbReference type="AlphaFoldDB" id="W1PQA3"/>
<dbReference type="Gene3D" id="2.120.10.80">
    <property type="entry name" value="Kelch-type beta propeller"/>
    <property type="match status" value="1"/>
</dbReference>
<accession>W1PQA3</accession>
<reference evidence="4" key="1">
    <citation type="journal article" date="2013" name="Science">
        <title>The Amborella genome and the evolution of flowering plants.</title>
        <authorList>
            <consortium name="Amborella Genome Project"/>
        </authorList>
    </citation>
    <scope>NUCLEOTIDE SEQUENCE [LARGE SCALE GENOMIC DNA]</scope>
</reference>
<dbReference type="PANTHER" id="PTHR46122">
    <property type="entry name" value="GALACTOSE OXIDASE/KELCH REPEAT PROTEIN-RELATED"/>
    <property type="match status" value="1"/>
</dbReference>
<keyword evidence="4" id="KW-1185">Reference proteome</keyword>
<evidence type="ECO:0000256" key="2">
    <source>
        <dbReference type="ARBA" id="ARBA00022737"/>
    </source>
</evidence>
<evidence type="ECO:0000256" key="1">
    <source>
        <dbReference type="ARBA" id="ARBA00022441"/>
    </source>
</evidence>
<evidence type="ECO:0000313" key="4">
    <source>
        <dbReference type="Proteomes" id="UP000017836"/>
    </source>
</evidence>
<dbReference type="eggNOG" id="KOG1072">
    <property type="taxonomic scope" value="Eukaryota"/>
</dbReference>
<dbReference type="CDD" id="cd22152">
    <property type="entry name" value="F-box_AtAFR-like"/>
    <property type="match status" value="1"/>
</dbReference>
<dbReference type="EMBL" id="KI392979">
    <property type="protein sequence ID" value="ERN09989.1"/>
    <property type="molecule type" value="Genomic_DNA"/>
</dbReference>
<organism evidence="3 4">
    <name type="scientific">Amborella trichopoda</name>
    <dbReference type="NCBI Taxonomy" id="13333"/>
    <lineage>
        <taxon>Eukaryota</taxon>
        <taxon>Viridiplantae</taxon>
        <taxon>Streptophyta</taxon>
        <taxon>Embryophyta</taxon>
        <taxon>Tracheophyta</taxon>
        <taxon>Spermatophyta</taxon>
        <taxon>Magnoliopsida</taxon>
        <taxon>Amborellales</taxon>
        <taxon>Amborellaceae</taxon>
        <taxon>Amborella</taxon>
    </lineage>
</organism>
<evidence type="ECO:0000313" key="3">
    <source>
        <dbReference type="EMBL" id="ERN09989.1"/>
    </source>
</evidence>
<protein>
    <recommendedName>
        <fullName evidence="5">F-box domain-containing protein</fullName>
    </recommendedName>
</protein>
<dbReference type="Gramene" id="ERN09989">
    <property type="protein sequence ID" value="ERN09989"/>
    <property type="gene ID" value="AMTR_s00013p00225330"/>
</dbReference>
<sequence>MKKKAGEKRSSPLAPIAILLNYFSRITYKRWQKCAMPPESATSGSAAAEEPQDTDYSSYLPPLTDEVSLLILARTPFSDHPTLRCLSCRHRTLLESGDLYRTCQAHDLCHPIVFMHAGGPTVWRYELGANRWFQGPDMLSKHSLFSSASSGSCAFVAGGCAYITSSLTARVPTNSAEQYDPETLTRRPLPPTHRKRTHCSGFFMNSKFYVVGGEGVNRDDLKCGEFYDPKMNEWVLVEGMLGDRPIPTGSDGRPLSRSQPLVLIVNGCELYEMEPCMNVLIGGQALGGWEGWVLRGDGGRVCVCTA</sequence>
<keyword evidence="1" id="KW-0880">Kelch repeat</keyword>
<dbReference type="InterPro" id="IPR006652">
    <property type="entry name" value="Kelch_1"/>
</dbReference>
<dbReference type="Proteomes" id="UP000017836">
    <property type="component" value="Unassembled WGS sequence"/>
</dbReference>
<dbReference type="PANTHER" id="PTHR46122:SF5">
    <property type="entry name" value="F-BOX DOMAIN-CONTAINING PROTEIN"/>
    <property type="match status" value="1"/>
</dbReference>
<evidence type="ECO:0008006" key="5">
    <source>
        <dbReference type="Google" id="ProtNLM"/>
    </source>
</evidence>
<name>W1PQA3_AMBTC</name>